<evidence type="ECO:0000256" key="1">
    <source>
        <dbReference type="SAM" id="MobiDB-lite"/>
    </source>
</evidence>
<feature type="region of interest" description="Disordered" evidence="1">
    <location>
        <begin position="78"/>
        <end position="99"/>
    </location>
</feature>
<dbReference type="STRING" id="4533.J3KVY7"/>
<evidence type="ECO:0000313" key="3">
    <source>
        <dbReference type="EnsemblPlants" id="OB01G11430.1"/>
    </source>
</evidence>
<reference evidence="3" key="1">
    <citation type="journal article" date="2013" name="Nat. Commun.">
        <title>Whole-genome sequencing of Oryza brachyantha reveals mechanisms underlying Oryza genome evolution.</title>
        <authorList>
            <person name="Chen J."/>
            <person name="Huang Q."/>
            <person name="Gao D."/>
            <person name="Wang J."/>
            <person name="Lang Y."/>
            <person name="Liu T."/>
            <person name="Li B."/>
            <person name="Bai Z."/>
            <person name="Luis Goicoechea J."/>
            <person name="Liang C."/>
            <person name="Chen C."/>
            <person name="Zhang W."/>
            <person name="Sun S."/>
            <person name="Liao Y."/>
            <person name="Zhang X."/>
            <person name="Yang L."/>
            <person name="Song C."/>
            <person name="Wang M."/>
            <person name="Shi J."/>
            <person name="Liu G."/>
            <person name="Liu J."/>
            <person name="Zhou H."/>
            <person name="Zhou W."/>
            <person name="Yu Q."/>
            <person name="An N."/>
            <person name="Chen Y."/>
            <person name="Cai Q."/>
            <person name="Wang B."/>
            <person name="Liu B."/>
            <person name="Min J."/>
            <person name="Huang Y."/>
            <person name="Wu H."/>
            <person name="Li Z."/>
            <person name="Zhang Y."/>
            <person name="Yin Y."/>
            <person name="Song W."/>
            <person name="Jiang J."/>
            <person name="Jackson S.A."/>
            <person name="Wing R.A."/>
            <person name="Wang J."/>
            <person name="Chen M."/>
        </authorList>
    </citation>
    <scope>NUCLEOTIDE SEQUENCE [LARGE SCALE GENOMIC DNA]</scope>
    <source>
        <strain evidence="3">cv. IRGC 101232</strain>
    </source>
</reference>
<evidence type="ECO:0000256" key="2">
    <source>
        <dbReference type="SAM" id="Phobius"/>
    </source>
</evidence>
<organism evidence="3">
    <name type="scientific">Oryza brachyantha</name>
    <name type="common">malo sina</name>
    <dbReference type="NCBI Taxonomy" id="4533"/>
    <lineage>
        <taxon>Eukaryota</taxon>
        <taxon>Viridiplantae</taxon>
        <taxon>Streptophyta</taxon>
        <taxon>Embryophyta</taxon>
        <taxon>Tracheophyta</taxon>
        <taxon>Spermatophyta</taxon>
        <taxon>Magnoliopsida</taxon>
        <taxon>Liliopsida</taxon>
        <taxon>Poales</taxon>
        <taxon>Poaceae</taxon>
        <taxon>BOP clade</taxon>
        <taxon>Oryzoideae</taxon>
        <taxon>Oryzeae</taxon>
        <taxon>Oryzinae</taxon>
        <taxon>Oryza</taxon>
    </lineage>
</organism>
<dbReference type="HOGENOM" id="CLU_105591_0_0_1"/>
<reference evidence="3" key="2">
    <citation type="submission" date="2013-04" db="UniProtKB">
        <authorList>
            <consortium name="EnsemblPlants"/>
        </authorList>
    </citation>
    <scope>IDENTIFICATION</scope>
</reference>
<name>J3KVY7_ORYBR</name>
<dbReference type="PANTHER" id="PTHR33782">
    <property type="entry name" value="OS01G0121600 PROTEIN"/>
    <property type="match status" value="1"/>
</dbReference>
<dbReference type="EnsemblPlants" id="OB01G11430.1">
    <property type="protein sequence ID" value="OB01G11430.1"/>
    <property type="gene ID" value="OB01G11430"/>
</dbReference>
<keyword evidence="2" id="KW-1133">Transmembrane helix</keyword>
<evidence type="ECO:0000313" key="4">
    <source>
        <dbReference type="Proteomes" id="UP000006038"/>
    </source>
</evidence>
<keyword evidence="4" id="KW-1185">Reference proteome</keyword>
<accession>J3KVY7</accession>
<protein>
    <submittedName>
        <fullName evidence="3">Uncharacterized protein</fullName>
    </submittedName>
</protein>
<dbReference type="eggNOG" id="ENOG502S629">
    <property type="taxonomic scope" value="Eukaryota"/>
</dbReference>
<sequence length="195" mass="21520">MEKHSRLYVRASSKITIVVEHQIISYYLHESLNSYSWNPKKKKKNATCELRVPGRPPAVARRAGPALPCRRRTRTTLRRPAWARPSRRDGAEFSGGGGGGAVDEGMVVLRRRIHEMRAAERGWEPPAEWAAWEKEWYGRYDADVCAAGGAVQAFLMRSRPGVGVGIVAAVAVSVPASALLLLFHLLHASQALLAN</sequence>
<dbReference type="AlphaFoldDB" id="J3KVY7"/>
<keyword evidence="2" id="KW-0472">Membrane</keyword>
<dbReference type="PANTHER" id="PTHR33782:SF15">
    <property type="entry name" value="OS01G0121500 PROTEIN"/>
    <property type="match status" value="1"/>
</dbReference>
<dbReference type="Proteomes" id="UP000006038">
    <property type="component" value="Chromosome 1"/>
</dbReference>
<keyword evidence="2" id="KW-0812">Transmembrane</keyword>
<dbReference type="Gramene" id="OB01G11430.1">
    <property type="protein sequence ID" value="OB01G11430.1"/>
    <property type="gene ID" value="OB01G11430"/>
</dbReference>
<proteinExistence type="predicted"/>
<dbReference type="OMA" id="EDCYESC"/>
<feature type="transmembrane region" description="Helical" evidence="2">
    <location>
        <begin position="162"/>
        <end position="186"/>
    </location>
</feature>